<accession>A0A415LEW3</accession>
<organism evidence="5 6">
    <name type="scientific">Eubacterium ventriosum</name>
    <dbReference type="NCBI Taxonomy" id="39496"/>
    <lineage>
        <taxon>Bacteria</taxon>
        <taxon>Bacillati</taxon>
        <taxon>Bacillota</taxon>
        <taxon>Clostridia</taxon>
        <taxon>Eubacteriales</taxon>
        <taxon>Eubacteriaceae</taxon>
        <taxon>Eubacterium</taxon>
    </lineage>
</organism>
<dbReference type="GeneID" id="66466202"/>
<dbReference type="InterPro" id="IPR050090">
    <property type="entry name" value="Tyrosine_recombinase_XerCD"/>
</dbReference>
<evidence type="ECO:0000313" key="6">
    <source>
        <dbReference type="Proteomes" id="UP000283314"/>
    </source>
</evidence>
<dbReference type="InterPro" id="IPR010998">
    <property type="entry name" value="Integrase_recombinase_N"/>
</dbReference>
<evidence type="ECO:0000256" key="2">
    <source>
        <dbReference type="ARBA" id="ARBA00023125"/>
    </source>
</evidence>
<gene>
    <name evidence="5" type="ORF">DW018_03005</name>
</gene>
<dbReference type="GO" id="GO:0006310">
    <property type="term" value="P:DNA recombination"/>
    <property type="evidence" value="ECO:0007669"/>
    <property type="project" value="UniProtKB-KW"/>
</dbReference>
<dbReference type="Gene3D" id="1.10.150.130">
    <property type="match status" value="1"/>
</dbReference>
<dbReference type="GO" id="GO:0003677">
    <property type="term" value="F:DNA binding"/>
    <property type="evidence" value="ECO:0007669"/>
    <property type="project" value="UniProtKB-KW"/>
</dbReference>
<dbReference type="GO" id="GO:0015074">
    <property type="term" value="P:DNA integration"/>
    <property type="evidence" value="ECO:0007669"/>
    <property type="project" value="InterPro"/>
</dbReference>
<dbReference type="EMBL" id="QROT01000002">
    <property type="protein sequence ID" value="RHL47106.1"/>
    <property type="molecule type" value="Genomic_DNA"/>
</dbReference>
<keyword evidence="3" id="KW-0233">DNA recombination</keyword>
<sequence length="404" mass="46669">MGKKTLVKTKKEPNIRRRSNGLWEARKQINGIPIRVTGHDKKQVLAEFDKKVEEAENPALISSDITVDAFRDKWFNTFKVPKIKTTSIYPMTRRYERTFGNRIGKRKLNSLTCFDIQVAINGMLSDGIGITTIKDALGSFRECLESAKNNGLIAINPCFEIILPEKTNSKQRRFLTVDEQKRFLETAETEYGWYYPMLKVMLLTGMRISEVGGLCWSDIDYDNDVIHIRRALFSQYEYGKKKLHFTTTKTINSVRDIPMMADCKKMLRLQKKNQNKIKKELGKRYRSENEEGLSDLVFTSSMGSAATRYNVAPIINKIVKSINLREDYESVKENRKPIYMEPVSPHALRRTFCTRCFEAGMNIKVVQKIMGHSNYAVTANIYTEVMPDKMNEEVELFNSKLLTM</sequence>
<comment type="similarity">
    <text evidence="1">Belongs to the 'phage' integrase family.</text>
</comment>
<evidence type="ECO:0000256" key="1">
    <source>
        <dbReference type="ARBA" id="ARBA00008857"/>
    </source>
</evidence>
<evidence type="ECO:0000259" key="4">
    <source>
        <dbReference type="PROSITE" id="PS51898"/>
    </source>
</evidence>
<feature type="domain" description="Tyr recombinase" evidence="4">
    <location>
        <begin position="170"/>
        <end position="395"/>
    </location>
</feature>
<dbReference type="InterPro" id="IPR013762">
    <property type="entry name" value="Integrase-like_cat_sf"/>
</dbReference>
<name>A0A415LEW3_9FIRM</name>
<evidence type="ECO:0000256" key="3">
    <source>
        <dbReference type="ARBA" id="ARBA00023172"/>
    </source>
</evidence>
<dbReference type="InterPro" id="IPR002104">
    <property type="entry name" value="Integrase_catalytic"/>
</dbReference>
<protein>
    <submittedName>
        <fullName evidence="5">Site-specific integrase</fullName>
    </submittedName>
</protein>
<dbReference type="PROSITE" id="PS51898">
    <property type="entry name" value="TYR_RECOMBINASE"/>
    <property type="match status" value="1"/>
</dbReference>
<dbReference type="Proteomes" id="UP000283314">
    <property type="component" value="Unassembled WGS sequence"/>
</dbReference>
<dbReference type="InterPro" id="IPR011010">
    <property type="entry name" value="DNA_brk_join_enz"/>
</dbReference>
<dbReference type="Pfam" id="PF00589">
    <property type="entry name" value="Phage_integrase"/>
    <property type="match status" value="1"/>
</dbReference>
<dbReference type="RefSeq" id="WP_118379301.1">
    <property type="nucleotide sequence ID" value="NZ_CABJDQ010000002.1"/>
</dbReference>
<proteinExistence type="inferred from homology"/>
<evidence type="ECO:0000313" key="5">
    <source>
        <dbReference type="EMBL" id="RHL47106.1"/>
    </source>
</evidence>
<dbReference type="PANTHER" id="PTHR30349">
    <property type="entry name" value="PHAGE INTEGRASE-RELATED"/>
    <property type="match status" value="1"/>
</dbReference>
<reference evidence="5 6" key="1">
    <citation type="submission" date="2018-08" db="EMBL/GenBank/DDBJ databases">
        <title>A genome reference for cultivated species of the human gut microbiota.</title>
        <authorList>
            <person name="Zou Y."/>
            <person name="Xue W."/>
            <person name="Luo G."/>
        </authorList>
    </citation>
    <scope>NUCLEOTIDE SEQUENCE [LARGE SCALE GENOMIC DNA]</scope>
    <source>
        <strain evidence="5 6">AF37-4</strain>
    </source>
</reference>
<dbReference type="SUPFAM" id="SSF56349">
    <property type="entry name" value="DNA breaking-rejoining enzymes"/>
    <property type="match status" value="1"/>
</dbReference>
<dbReference type="Gene3D" id="1.10.443.10">
    <property type="entry name" value="Intergrase catalytic core"/>
    <property type="match status" value="1"/>
</dbReference>
<keyword evidence="2" id="KW-0238">DNA-binding</keyword>
<comment type="caution">
    <text evidence="5">The sequence shown here is derived from an EMBL/GenBank/DDBJ whole genome shotgun (WGS) entry which is preliminary data.</text>
</comment>
<dbReference type="CDD" id="cd01189">
    <property type="entry name" value="INT_ICEBs1_C_like"/>
    <property type="match status" value="1"/>
</dbReference>
<dbReference type="PANTHER" id="PTHR30349:SF64">
    <property type="entry name" value="PROPHAGE INTEGRASE INTD-RELATED"/>
    <property type="match status" value="1"/>
</dbReference>
<dbReference type="AlphaFoldDB" id="A0A415LEW3"/>